<organism evidence="1 2">
    <name type="scientific">Klebsiella phage SopranoGao</name>
    <dbReference type="NCBI Taxonomy" id="2026944"/>
    <lineage>
        <taxon>Viruses</taxon>
        <taxon>Duplodnaviria</taxon>
        <taxon>Heunggongvirae</taxon>
        <taxon>Uroviricota</taxon>
        <taxon>Caudoviricetes</taxon>
        <taxon>Lastavirus</taxon>
        <taxon>Lastavirus sopranogao</taxon>
    </lineage>
</organism>
<accession>A0A248SKX5</accession>
<evidence type="ECO:0000313" key="1">
    <source>
        <dbReference type="EMBL" id="ASV45087.1"/>
    </source>
</evidence>
<protein>
    <submittedName>
        <fullName evidence="1">Uncharacterized protein</fullName>
    </submittedName>
</protein>
<evidence type="ECO:0000313" key="2">
    <source>
        <dbReference type="Proteomes" id="UP000224252"/>
    </source>
</evidence>
<proteinExistence type="predicted"/>
<name>A0A248SKX5_9CAUD</name>
<dbReference type="Proteomes" id="UP000224252">
    <property type="component" value="Segment"/>
</dbReference>
<keyword evidence="2" id="KW-1185">Reference proteome</keyword>
<sequence length="109" mass="12523">MCQALILKYSGQPDPEQMLGVCTTEEIIEVLKDHVRSEVRDEVRADYENQISQLENELEEEGDWKSTAESWECDAIGLYRAIEKAIELPWTEALPILRQAMEDHGSEID</sequence>
<dbReference type="EMBL" id="MF612073">
    <property type="protein sequence ID" value="ASV45087.1"/>
    <property type="molecule type" value="Genomic_DNA"/>
</dbReference>
<reference evidence="1 2" key="1">
    <citation type="submission" date="2017-08" db="EMBL/GenBank/DDBJ databases">
        <authorList>
            <person name="de Groot N.N."/>
        </authorList>
    </citation>
    <scope>NUCLEOTIDE SEQUENCE [LARGE SCALE GENOMIC DNA]</scope>
</reference>
<gene>
    <name evidence="1" type="ORF">SopranoGao_64</name>
</gene>